<reference evidence="3 4" key="1">
    <citation type="journal article" date="2024" name="Commun. Biol.">
        <title>Comparative genomic analysis of thermophilic fungi reveals convergent evolutionary adaptations and gene losses.</title>
        <authorList>
            <person name="Steindorff A.S."/>
            <person name="Aguilar-Pontes M.V."/>
            <person name="Robinson A.J."/>
            <person name="Andreopoulos B."/>
            <person name="LaButti K."/>
            <person name="Kuo A."/>
            <person name="Mondo S."/>
            <person name="Riley R."/>
            <person name="Otillar R."/>
            <person name="Haridas S."/>
            <person name="Lipzen A."/>
            <person name="Grimwood J."/>
            <person name="Schmutz J."/>
            <person name="Clum A."/>
            <person name="Reid I.D."/>
            <person name="Moisan M.C."/>
            <person name="Butler G."/>
            <person name="Nguyen T.T.M."/>
            <person name="Dewar K."/>
            <person name="Conant G."/>
            <person name="Drula E."/>
            <person name="Henrissat B."/>
            <person name="Hansel C."/>
            <person name="Singer S."/>
            <person name="Hutchinson M.I."/>
            <person name="de Vries R.P."/>
            <person name="Natvig D.O."/>
            <person name="Powell A.J."/>
            <person name="Tsang A."/>
            <person name="Grigoriev I.V."/>
        </authorList>
    </citation>
    <scope>NUCLEOTIDE SEQUENCE [LARGE SCALE GENOMIC DNA]</scope>
    <source>
        <strain evidence="3 4">CBS 494.80</strain>
    </source>
</reference>
<keyword evidence="4" id="KW-1185">Reference proteome</keyword>
<name>A0ABR4CTZ1_9HELO</name>
<dbReference type="InterPro" id="IPR030395">
    <property type="entry name" value="GP_PDE_dom"/>
</dbReference>
<organism evidence="3 4">
    <name type="scientific">Oculimacula yallundae</name>
    <dbReference type="NCBI Taxonomy" id="86028"/>
    <lineage>
        <taxon>Eukaryota</taxon>
        <taxon>Fungi</taxon>
        <taxon>Dikarya</taxon>
        <taxon>Ascomycota</taxon>
        <taxon>Pezizomycotina</taxon>
        <taxon>Leotiomycetes</taxon>
        <taxon>Helotiales</taxon>
        <taxon>Ploettnerulaceae</taxon>
        <taxon>Oculimacula</taxon>
    </lineage>
</organism>
<feature type="domain" description="GP-PDE" evidence="2">
    <location>
        <begin position="34"/>
        <end position="273"/>
    </location>
</feature>
<dbReference type="PROSITE" id="PS51704">
    <property type="entry name" value="GP_PDE"/>
    <property type="match status" value="1"/>
</dbReference>
<dbReference type="Proteomes" id="UP001595075">
    <property type="component" value="Unassembled WGS sequence"/>
</dbReference>
<evidence type="ECO:0000313" key="3">
    <source>
        <dbReference type="EMBL" id="KAL2073421.1"/>
    </source>
</evidence>
<dbReference type="EMBL" id="JAZHXI010000003">
    <property type="protein sequence ID" value="KAL2073421.1"/>
    <property type="molecule type" value="Genomic_DNA"/>
</dbReference>
<dbReference type="CDD" id="cd08570">
    <property type="entry name" value="GDPD_YPL206cp_fungi"/>
    <property type="match status" value="1"/>
</dbReference>
<dbReference type="PANTHER" id="PTHR43805">
    <property type="entry name" value="GLYCEROPHOSPHORYL DIESTER PHOSPHODIESTERASE"/>
    <property type="match status" value="1"/>
</dbReference>
<dbReference type="PANTHER" id="PTHR43805:SF1">
    <property type="entry name" value="GP-PDE DOMAIN-CONTAINING PROTEIN"/>
    <property type="match status" value="1"/>
</dbReference>
<feature type="region of interest" description="Disordered" evidence="1">
    <location>
        <begin position="493"/>
        <end position="512"/>
    </location>
</feature>
<accession>A0ABR4CTZ1</accession>
<feature type="region of interest" description="Disordered" evidence="1">
    <location>
        <begin position="566"/>
        <end position="615"/>
    </location>
</feature>
<proteinExistence type="predicted"/>
<sequence length="694" mass="77344">MAKPTASETVPLLPEKMDSPNFTSALQTSAGRRPQAIAHRGYKAKYPENSMGAFRGAVEVGAHAIETDVHLSKDGVVVLSHDATLKRCFGLEEKIVDCEWSYLQSLRTVRKPQQPMPRLVDLLEYLTTPGLEDIWILLDIKLDDEPDALLESMAAAINSVKPSRRWAERIILGCWNAKYLPVCNKHLPGFPITHIGWNIPYARQFLEIPGISFNMFQRMMIGPGGQKFMKDVRKAGRSLFLWTVNDDNTMRWSISKGVDGVITDDPKRYLEICRSYNGEKVSMSLKAWTTFVLIKFGVPFYKLLVRYKYGAKMSMGRVKQDLLIGGGRARDHERVEETGKKRSKEMDGKSTTAGGGGWVRTSNGGWSRTTAVENAGTGVGKAGSGSGPGLMTGVEKAPEQRSGGALEAYSGIRIEVVNGREERVDVQGFRERDVPVVQREKGEEKVKEKEKEKKGGLKRIVEGMVFGIGGGGKKGKEKTGLRDVVDLATKKAEEDRVDGVREDGRDSREDDGIFEKDDKRIDEKKEAHTQAALRWAEKEREIKAHMEDKYHIEARSPIRKILRTSATELEKGESGERNTPPRIRPLLRTGTQTSWTSWTEPGQDVEGKRSSAGGSLDLVRGQVDERSASAEGTTTLTIGSRSLPRTNAPHVDGKNRVVKSSRDLEREKFVKELKAADQRLARVRDGRGWIERSL</sequence>
<protein>
    <recommendedName>
        <fullName evidence="2">GP-PDE domain-containing protein</fullName>
    </recommendedName>
</protein>
<evidence type="ECO:0000259" key="2">
    <source>
        <dbReference type="PROSITE" id="PS51704"/>
    </source>
</evidence>
<comment type="caution">
    <text evidence="3">The sequence shown here is derived from an EMBL/GenBank/DDBJ whole genome shotgun (WGS) entry which is preliminary data.</text>
</comment>
<evidence type="ECO:0000313" key="4">
    <source>
        <dbReference type="Proteomes" id="UP001595075"/>
    </source>
</evidence>
<feature type="compositionally biased region" description="Polar residues" evidence="1">
    <location>
        <begin position="360"/>
        <end position="372"/>
    </location>
</feature>
<dbReference type="Gene3D" id="3.20.20.190">
    <property type="entry name" value="Phosphatidylinositol (PI) phosphodiesterase"/>
    <property type="match status" value="1"/>
</dbReference>
<evidence type="ECO:0000256" key="1">
    <source>
        <dbReference type="SAM" id="MobiDB-lite"/>
    </source>
</evidence>
<dbReference type="Pfam" id="PF03009">
    <property type="entry name" value="GDPD"/>
    <property type="match status" value="1"/>
</dbReference>
<feature type="region of interest" description="Disordered" evidence="1">
    <location>
        <begin position="329"/>
        <end position="402"/>
    </location>
</feature>
<dbReference type="SUPFAM" id="SSF51695">
    <property type="entry name" value="PLC-like phosphodiesterases"/>
    <property type="match status" value="1"/>
</dbReference>
<feature type="region of interest" description="Disordered" evidence="1">
    <location>
        <begin position="1"/>
        <end position="21"/>
    </location>
</feature>
<feature type="compositionally biased region" description="Gly residues" evidence="1">
    <location>
        <begin position="377"/>
        <end position="390"/>
    </location>
</feature>
<dbReference type="InterPro" id="IPR017946">
    <property type="entry name" value="PLC-like_Pdiesterase_TIM-brl"/>
</dbReference>
<feature type="compositionally biased region" description="Polar residues" evidence="1">
    <location>
        <begin position="589"/>
        <end position="600"/>
    </location>
</feature>
<gene>
    <name evidence="3" type="ORF">VTL71DRAFT_10745</name>
</gene>
<feature type="compositionally biased region" description="Basic and acidic residues" evidence="1">
    <location>
        <begin position="329"/>
        <end position="348"/>
    </location>
</feature>